<feature type="active site" evidence="4">
    <location>
        <position position="10"/>
    </location>
</feature>
<proteinExistence type="inferred from homology"/>
<dbReference type="Gene3D" id="3.30.1060.10">
    <property type="entry name" value="Peptide methionine sulphoxide reductase MsrA"/>
    <property type="match status" value="1"/>
</dbReference>
<reference evidence="6 7" key="1">
    <citation type="submission" date="2017-02" db="EMBL/GenBank/DDBJ databases">
        <title>Chromobacterium haemolyticum H5244.</title>
        <authorList>
            <person name="Gulvik C.A."/>
        </authorList>
    </citation>
    <scope>NUCLEOTIDE SEQUENCE [LARGE SCALE GENOMIC DNA]</scope>
    <source>
        <strain evidence="6 7">H5244</strain>
    </source>
</reference>
<evidence type="ECO:0000313" key="7">
    <source>
        <dbReference type="Proteomes" id="UP000192721"/>
    </source>
</evidence>
<name>A0A1W0D817_9NEIS</name>
<comment type="similarity">
    <text evidence="4">Belongs to the MsrA Met sulfoxide reductase family.</text>
</comment>
<evidence type="ECO:0000256" key="3">
    <source>
        <dbReference type="ARBA" id="ARBA00048782"/>
    </source>
</evidence>
<dbReference type="InterPro" id="IPR036509">
    <property type="entry name" value="Met_Sox_Rdtase_MsrA_sf"/>
</dbReference>
<evidence type="ECO:0000256" key="1">
    <source>
        <dbReference type="ARBA" id="ARBA00023002"/>
    </source>
</evidence>
<dbReference type="EC" id="1.8.4.11" evidence="4"/>
<keyword evidence="1 4" id="KW-0560">Oxidoreductase</keyword>
<dbReference type="Proteomes" id="UP000192721">
    <property type="component" value="Unassembled WGS sequence"/>
</dbReference>
<dbReference type="InterPro" id="IPR002569">
    <property type="entry name" value="Met_Sox_Rdtase_MsrA_dom"/>
</dbReference>
<dbReference type="GO" id="GO:0008113">
    <property type="term" value="F:peptide-methionine (S)-S-oxide reductase activity"/>
    <property type="evidence" value="ECO:0007669"/>
    <property type="project" value="UniProtKB-UniRule"/>
</dbReference>
<dbReference type="GO" id="GO:0033744">
    <property type="term" value="F:L-methionine:thioredoxin-disulfide S-oxidoreductase activity"/>
    <property type="evidence" value="ECO:0007669"/>
    <property type="project" value="RHEA"/>
</dbReference>
<dbReference type="Pfam" id="PF01625">
    <property type="entry name" value="PMSR"/>
    <property type="match status" value="1"/>
</dbReference>
<comment type="caution">
    <text evidence="6">The sequence shown here is derived from an EMBL/GenBank/DDBJ whole genome shotgun (WGS) entry which is preliminary data.</text>
</comment>
<feature type="domain" description="Peptide methionine sulphoxide reductase MsrA" evidence="5">
    <location>
        <begin position="3"/>
        <end position="154"/>
    </location>
</feature>
<organism evidence="6 7">
    <name type="scientific">Chromobacterium haemolyticum</name>
    <dbReference type="NCBI Taxonomy" id="394935"/>
    <lineage>
        <taxon>Bacteria</taxon>
        <taxon>Pseudomonadati</taxon>
        <taxon>Pseudomonadota</taxon>
        <taxon>Betaproteobacteria</taxon>
        <taxon>Neisseriales</taxon>
        <taxon>Chromobacteriaceae</taxon>
        <taxon>Chromobacterium</taxon>
    </lineage>
</organism>
<dbReference type="SUPFAM" id="SSF55068">
    <property type="entry name" value="Peptide methionine sulfoxide reductase"/>
    <property type="match status" value="1"/>
</dbReference>
<dbReference type="NCBIfam" id="TIGR00401">
    <property type="entry name" value="msrA"/>
    <property type="match status" value="1"/>
</dbReference>
<dbReference type="PANTHER" id="PTHR43774:SF1">
    <property type="entry name" value="PEPTIDE METHIONINE SULFOXIDE REDUCTASE MSRA 2"/>
    <property type="match status" value="1"/>
</dbReference>
<evidence type="ECO:0000256" key="2">
    <source>
        <dbReference type="ARBA" id="ARBA00047806"/>
    </source>
</evidence>
<comment type="catalytic activity">
    <reaction evidence="3 4">
        <text>[thioredoxin]-disulfide + L-methionine + H2O = L-methionine (S)-S-oxide + [thioredoxin]-dithiol</text>
        <dbReference type="Rhea" id="RHEA:19993"/>
        <dbReference type="Rhea" id="RHEA-COMP:10698"/>
        <dbReference type="Rhea" id="RHEA-COMP:10700"/>
        <dbReference type="ChEBI" id="CHEBI:15377"/>
        <dbReference type="ChEBI" id="CHEBI:29950"/>
        <dbReference type="ChEBI" id="CHEBI:50058"/>
        <dbReference type="ChEBI" id="CHEBI:57844"/>
        <dbReference type="ChEBI" id="CHEBI:58772"/>
        <dbReference type="EC" id="1.8.4.11"/>
    </reaction>
</comment>
<protein>
    <recommendedName>
        <fullName evidence="4">Peptide methionine sulfoxide reductase MsrA</fullName>
        <shortName evidence="4">Protein-methionine-S-oxide reductase</shortName>
        <ecNumber evidence="4">1.8.4.11</ecNumber>
    </recommendedName>
    <alternativeName>
        <fullName evidence="4">Peptide-methionine (S)-S-oxide reductase</fullName>
        <shortName evidence="4">Peptide Met(O) reductase</shortName>
    </alternativeName>
</protein>
<evidence type="ECO:0000259" key="5">
    <source>
        <dbReference type="Pfam" id="PF01625"/>
    </source>
</evidence>
<comment type="catalytic activity">
    <reaction evidence="2 4">
        <text>L-methionyl-[protein] + [thioredoxin]-disulfide + H2O = L-methionyl-(S)-S-oxide-[protein] + [thioredoxin]-dithiol</text>
        <dbReference type="Rhea" id="RHEA:14217"/>
        <dbReference type="Rhea" id="RHEA-COMP:10698"/>
        <dbReference type="Rhea" id="RHEA-COMP:10700"/>
        <dbReference type="Rhea" id="RHEA-COMP:12313"/>
        <dbReference type="Rhea" id="RHEA-COMP:12315"/>
        <dbReference type="ChEBI" id="CHEBI:15377"/>
        <dbReference type="ChEBI" id="CHEBI:16044"/>
        <dbReference type="ChEBI" id="CHEBI:29950"/>
        <dbReference type="ChEBI" id="CHEBI:44120"/>
        <dbReference type="ChEBI" id="CHEBI:50058"/>
        <dbReference type="EC" id="1.8.4.11"/>
    </reaction>
</comment>
<gene>
    <name evidence="4" type="primary">msrA</name>
    <name evidence="6" type="ORF">B0T45_04115</name>
</gene>
<dbReference type="AlphaFoldDB" id="A0A1W0D817"/>
<accession>A0A1W0D817</accession>
<evidence type="ECO:0000313" key="6">
    <source>
        <dbReference type="EMBL" id="OQS43160.1"/>
    </source>
</evidence>
<comment type="function">
    <text evidence="4">Has an important function as a repair enzyme for proteins that have been inactivated by oxidation. Catalyzes the reversible oxidation-reduction of methionine sulfoxide in proteins to methionine.</text>
</comment>
<dbReference type="PANTHER" id="PTHR43774">
    <property type="entry name" value="PEPTIDE METHIONINE SULFOXIDE REDUCTASE"/>
    <property type="match status" value="1"/>
</dbReference>
<dbReference type="HAMAP" id="MF_01401">
    <property type="entry name" value="MsrA"/>
    <property type="match status" value="1"/>
</dbReference>
<evidence type="ECO:0000256" key="4">
    <source>
        <dbReference type="HAMAP-Rule" id="MF_01401"/>
    </source>
</evidence>
<dbReference type="EMBL" id="MUKV01000003">
    <property type="protein sequence ID" value="OQS43160.1"/>
    <property type="molecule type" value="Genomic_DNA"/>
</dbReference>
<dbReference type="RefSeq" id="WP_081554693.1">
    <property type="nucleotide sequence ID" value="NZ_MUKV01000003.1"/>
</dbReference>
<sequence length="174" mass="19440">MKTATFAGGCFWCIESAYNRLAGVHSAISGYTGGPGANPSYKEICGGRSGHVEAVQIRYDPAQIDYDTLLRAFFALHDPTTLNRQGNDVGPQYASVLFYHDEEQRQAAERKLADLAGDYPAPIVTRLEAAAPFYPAEDYHQQYFDQHGHEPYCQMVVAPKLAKFQQHFSVYLKK</sequence>